<dbReference type="AlphaFoldDB" id="A0A1G9ANQ3"/>
<proteinExistence type="inferred from homology"/>
<dbReference type="EMBL" id="FNFL01000004">
    <property type="protein sequence ID" value="SDK28962.1"/>
    <property type="molecule type" value="Genomic_DNA"/>
</dbReference>
<dbReference type="STRING" id="407036.SAMN05216243_2635"/>
<name>A0A1G9ANQ3_9BACI</name>
<comment type="similarity">
    <text evidence="3">Belongs to the CotF family.</text>
</comment>
<keyword evidence="4" id="KW-0167">Capsid protein</keyword>
<keyword evidence="5" id="KW-1185">Reference proteome</keyword>
<reference evidence="4 5" key="1">
    <citation type="submission" date="2016-10" db="EMBL/GenBank/DDBJ databases">
        <authorList>
            <person name="de Groot N.N."/>
        </authorList>
    </citation>
    <scope>NUCLEOTIDE SEQUENCE [LARGE SCALE GENOMIC DNA]</scope>
    <source>
        <strain evidence="4 5">CGMCC 1.6502</strain>
    </source>
</reference>
<dbReference type="PANTHER" id="PTHR39183:SF1">
    <property type="entry name" value="SPORE COAT PROTEIN F-LIKE PROTEIN YHCQ"/>
    <property type="match status" value="1"/>
</dbReference>
<dbReference type="InterPro" id="IPR012851">
    <property type="entry name" value="Spore_coat_CotF-like"/>
</dbReference>
<comment type="subcellular location">
    <subcellularLocation>
        <location evidence="2">Spore coat</location>
    </subcellularLocation>
</comment>
<evidence type="ECO:0000256" key="1">
    <source>
        <dbReference type="ARBA" id="ARBA00022969"/>
    </source>
</evidence>
<dbReference type="PANTHER" id="PTHR39183">
    <property type="entry name" value="SPORE COAT PROTEIN F-LIKE PROTEIN YHCQ"/>
    <property type="match status" value="1"/>
</dbReference>
<dbReference type="Proteomes" id="UP000198694">
    <property type="component" value="Unassembled WGS sequence"/>
</dbReference>
<dbReference type="OrthoDB" id="2703958at2"/>
<sequence>MDKSLAWHESLELHELTAFQSIGLMKLKNTLPKVKSADLQALYKQAIKEMEANLKELLQFYPLTPRDGEIEERKGVDETLLEGDLLVLTKTAVRNYSIAITETATPALKNVLVSQLNKLIQLHDKVFRLMYKKGHYPSYDLDKLFKNDLMLAKKALSQ</sequence>
<dbReference type="Pfam" id="PF07875">
    <property type="entry name" value="Coat_F"/>
    <property type="match status" value="1"/>
</dbReference>
<protein>
    <submittedName>
        <fullName evidence="4">Spore coat protein F</fullName>
    </submittedName>
</protein>
<keyword evidence="4" id="KW-0946">Virion</keyword>
<gene>
    <name evidence="4" type="ORF">SAMN05216243_2635</name>
</gene>
<organism evidence="4 5">
    <name type="scientific">Sediminibacillus albus</name>
    <dbReference type="NCBI Taxonomy" id="407036"/>
    <lineage>
        <taxon>Bacteria</taxon>
        <taxon>Bacillati</taxon>
        <taxon>Bacillota</taxon>
        <taxon>Bacilli</taxon>
        <taxon>Bacillales</taxon>
        <taxon>Bacillaceae</taxon>
        <taxon>Sediminibacillus</taxon>
    </lineage>
</organism>
<accession>A0A1G9ANQ3</accession>
<dbReference type="InterPro" id="IPR012347">
    <property type="entry name" value="Ferritin-like"/>
</dbReference>
<dbReference type="Gene3D" id="1.20.1260.10">
    <property type="match status" value="1"/>
</dbReference>
<dbReference type="GO" id="GO:0030435">
    <property type="term" value="P:sporulation resulting in formation of a cellular spore"/>
    <property type="evidence" value="ECO:0007669"/>
    <property type="project" value="UniProtKB-KW"/>
</dbReference>
<dbReference type="RefSeq" id="WP_093215014.1">
    <property type="nucleotide sequence ID" value="NZ_FNFL01000004.1"/>
</dbReference>
<keyword evidence="1" id="KW-0749">Sporulation</keyword>
<evidence type="ECO:0000256" key="2">
    <source>
        <dbReference type="ARBA" id="ARBA00024325"/>
    </source>
</evidence>
<evidence type="ECO:0000313" key="4">
    <source>
        <dbReference type="EMBL" id="SDK28962.1"/>
    </source>
</evidence>
<evidence type="ECO:0000256" key="3">
    <source>
        <dbReference type="ARBA" id="ARBA00024344"/>
    </source>
</evidence>
<evidence type="ECO:0000313" key="5">
    <source>
        <dbReference type="Proteomes" id="UP000198694"/>
    </source>
</evidence>